<dbReference type="RefSeq" id="WP_307507840.1">
    <property type="nucleotide sequence ID" value="NZ_BAAACE010000012.1"/>
</dbReference>
<dbReference type="Pfam" id="PF02517">
    <property type="entry name" value="Rce1-like"/>
    <property type="match status" value="1"/>
</dbReference>
<evidence type="ECO:0000313" key="4">
    <source>
        <dbReference type="Proteomes" id="UP001232584"/>
    </source>
</evidence>
<feature type="transmembrane region" description="Helical" evidence="1">
    <location>
        <begin position="131"/>
        <end position="155"/>
    </location>
</feature>
<feature type="transmembrane region" description="Helical" evidence="1">
    <location>
        <begin position="175"/>
        <end position="193"/>
    </location>
</feature>
<proteinExistence type="predicted"/>
<sequence>MRKRSIKLIWGMFVVFIIVFILNLGFKSRISATERMFFVLQLWAVILSIILIIKNKLPKKHYIKISIILSLLVVLSYSSMLSIQSYFKIAIFQMTIGFIVTLISSLAIFSTFEKFKEEKLIFLNTTTKKSVFVSILLGIGFGIVLGFINFLLGSINNTPNLHIRLSYFIVSLSPAIYEEVVMRSLFYAFCIHLMNGKIETKKQQLTCWFMMIIPHVIIHTPDTFIFAGVNEGILSIVVLALIFGLPFAILQRKRDITSAMIAHGLTDFIRFCFYGLPF</sequence>
<feature type="transmembrane region" description="Helical" evidence="1">
    <location>
        <begin position="65"/>
        <end position="83"/>
    </location>
</feature>
<feature type="domain" description="CAAX prenyl protease 2/Lysostaphin resistance protein A-like" evidence="2">
    <location>
        <begin position="165"/>
        <end position="269"/>
    </location>
</feature>
<keyword evidence="1" id="KW-1133">Transmembrane helix</keyword>
<evidence type="ECO:0000256" key="1">
    <source>
        <dbReference type="SAM" id="Phobius"/>
    </source>
</evidence>
<dbReference type="EMBL" id="JAUSWG010000009">
    <property type="protein sequence ID" value="MDQ0557150.1"/>
    <property type="molecule type" value="Genomic_DNA"/>
</dbReference>
<gene>
    <name evidence="3" type="ORF">QOZ92_002268</name>
</gene>
<keyword evidence="1" id="KW-0472">Membrane</keyword>
<feature type="transmembrane region" description="Helical" evidence="1">
    <location>
        <begin position="89"/>
        <end position="110"/>
    </location>
</feature>
<feature type="transmembrane region" description="Helical" evidence="1">
    <location>
        <begin position="7"/>
        <end position="24"/>
    </location>
</feature>
<keyword evidence="4" id="KW-1185">Reference proteome</keyword>
<feature type="transmembrane region" description="Helical" evidence="1">
    <location>
        <begin position="36"/>
        <end position="53"/>
    </location>
</feature>
<comment type="caution">
    <text evidence="3">The sequence shown here is derived from an EMBL/GenBank/DDBJ whole genome shotgun (WGS) entry which is preliminary data.</text>
</comment>
<name>A0ABU0N1Z9_9FIRM</name>
<evidence type="ECO:0000259" key="2">
    <source>
        <dbReference type="Pfam" id="PF02517"/>
    </source>
</evidence>
<evidence type="ECO:0000313" key="3">
    <source>
        <dbReference type="EMBL" id="MDQ0557150.1"/>
    </source>
</evidence>
<feature type="transmembrane region" description="Helical" evidence="1">
    <location>
        <begin position="205"/>
        <end position="227"/>
    </location>
</feature>
<feature type="transmembrane region" description="Helical" evidence="1">
    <location>
        <begin position="233"/>
        <end position="250"/>
    </location>
</feature>
<reference evidence="3 4" key="1">
    <citation type="submission" date="2023-07" db="EMBL/GenBank/DDBJ databases">
        <title>Genomic Encyclopedia of Type Strains, Phase IV (KMG-IV): sequencing the most valuable type-strain genomes for metagenomic binning, comparative biology and taxonomic classification.</title>
        <authorList>
            <person name="Goeker M."/>
        </authorList>
    </citation>
    <scope>NUCLEOTIDE SEQUENCE [LARGE SCALE GENOMIC DNA]</scope>
    <source>
        <strain evidence="3 4">DSM 15049</strain>
    </source>
</reference>
<organism evidence="3 4">
    <name type="scientific">Paraclostridium ghonii</name>
    <dbReference type="NCBI Taxonomy" id="29358"/>
    <lineage>
        <taxon>Bacteria</taxon>
        <taxon>Bacillati</taxon>
        <taxon>Bacillota</taxon>
        <taxon>Clostridia</taxon>
        <taxon>Peptostreptococcales</taxon>
        <taxon>Peptostreptococcaceae</taxon>
        <taxon>Paraclostridium</taxon>
    </lineage>
</organism>
<dbReference type="Proteomes" id="UP001232584">
    <property type="component" value="Unassembled WGS sequence"/>
</dbReference>
<protein>
    <recommendedName>
        <fullName evidence="2">CAAX prenyl protease 2/Lysostaphin resistance protein A-like domain-containing protein</fullName>
    </recommendedName>
</protein>
<accession>A0ABU0N1Z9</accession>
<keyword evidence="1" id="KW-0812">Transmembrane</keyword>
<dbReference type="InterPro" id="IPR003675">
    <property type="entry name" value="Rce1/LyrA-like_dom"/>
</dbReference>